<proteinExistence type="predicted"/>
<protein>
    <submittedName>
        <fullName evidence="1">Carboxypeptidase-like regulatory domain-containing protein</fullName>
    </submittedName>
</protein>
<dbReference type="Proteomes" id="UP001595818">
    <property type="component" value="Unassembled WGS sequence"/>
</dbReference>
<dbReference type="EMBL" id="JBHSJJ010000024">
    <property type="protein sequence ID" value="MFC4874886.1"/>
    <property type="molecule type" value="Genomic_DNA"/>
</dbReference>
<reference evidence="2" key="1">
    <citation type="journal article" date="2019" name="Int. J. Syst. Evol. Microbiol.">
        <title>The Global Catalogue of Microorganisms (GCM) 10K type strain sequencing project: providing services to taxonomists for standard genome sequencing and annotation.</title>
        <authorList>
            <consortium name="The Broad Institute Genomics Platform"/>
            <consortium name="The Broad Institute Genome Sequencing Center for Infectious Disease"/>
            <person name="Wu L."/>
            <person name="Ma J."/>
        </authorList>
    </citation>
    <scope>NUCLEOTIDE SEQUENCE [LARGE SCALE GENOMIC DNA]</scope>
    <source>
        <strain evidence="2">CGMCC 4.7466</strain>
    </source>
</reference>
<keyword evidence="2" id="KW-1185">Reference proteome</keyword>
<evidence type="ECO:0000313" key="1">
    <source>
        <dbReference type="EMBL" id="MFC4874886.1"/>
    </source>
</evidence>
<dbReference type="SUPFAM" id="SSF49464">
    <property type="entry name" value="Carboxypeptidase regulatory domain-like"/>
    <property type="match status" value="1"/>
</dbReference>
<name>A0ABV9T8U2_9BACT</name>
<sequence length="249" mass="27925">MRQKIFVVWLLIHAISPSGRSQEEGYWLKGRLMDKNSQKPVESAHILGPKQQAVSDSNGYFSIWISGPTQLQISHIGYTKQTTEINSKPKEVMVIKLEPAETELDPFTIRALPEEDQFKQIIIQTPPPVNREAAMAANNLDYIKKIHHLGYMHDLNSYDTFFKNIKSPYEVSFFSTNPSIGLLQVIKVLKRGSAVPSKSNASGQSPRGSYIPTCIIGIRAAIGGTLKTKNEPLKKIICRRVELTSIDTF</sequence>
<evidence type="ECO:0000313" key="2">
    <source>
        <dbReference type="Proteomes" id="UP001595818"/>
    </source>
</evidence>
<dbReference type="RefSeq" id="WP_377069172.1">
    <property type="nucleotide sequence ID" value="NZ_JBHSJJ010000024.1"/>
</dbReference>
<comment type="caution">
    <text evidence="1">The sequence shown here is derived from an EMBL/GenBank/DDBJ whole genome shotgun (WGS) entry which is preliminary data.</text>
</comment>
<gene>
    <name evidence="1" type="ORF">ACFPFU_24495</name>
</gene>
<organism evidence="1 2">
    <name type="scientific">Negadavirga shengliensis</name>
    <dbReference type="NCBI Taxonomy" id="1389218"/>
    <lineage>
        <taxon>Bacteria</taxon>
        <taxon>Pseudomonadati</taxon>
        <taxon>Bacteroidota</taxon>
        <taxon>Cytophagia</taxon>
        <taxon>Cytophagales</taxon>
        <taxon>Cyclobacteriaceae</taxon>
        <taxon>Negadavirga</taxon>
    </lineage>
</organism>
<accession>A0ABV9T8U2</accession>
<dbReference type="InterPro" id="IPR008969">
    <property type="entry name" value="CarboxyPept-like_regulatory"/>
</dbReference>
<dbReference type="Pfam" id="PF13715">
    <property type="entry name" value="CarbopepD_reg_2"/>
    <property type="match status" value="1"/>
</dbReference>